<dbReference type="AlphaFoldDB" id="A0A4P8XLD2"/>
<evidence type="ECO:0000313" key="2">
    <source>
        <dbReference type="Proteomes" id="UP000300879"/>
    </source>
</evidence>
<gene>
    <name evidence="1" type="ORF">E6C60_2566</name>
</gene>
<organism evidence="1 2">
    <name type="scientific">Paenibacillus algicola</name>
    <dbReference type="NCBI Taxonomy" id="2565926"/>
    <lineage>
        <taxon>Bacteria</taxon>
        <taxon>Bacillati</taxon>
        <taxon>Bacillota</taxon>
        <taxon>Bacilli</taxon>
        <taxon>Bacillales</taxon>
        <taxon>Paenibacillaceae</taxon>
        <taxon>Paenibacillus</taxon>
    </lineage>
</organism>
<name>A0A4P8XLD2_9BACL</name>
<dbReference type="KEGG" id="palo:E6C60_2566"/>
<proteinExistence type="predicted"/>
<dbReference type="EMBL" id="CP040396">
    <property type="protein sequence ID" value="QCT03278.1"/>
    <property type="molecule type" value="Genomic_DNA"/>
</dbReference>
<reference evidence="1 2" key="1">
    <citation type="submission" date="2019-05" db="EMBL/GenBank/DDBJ databases">
        <authorList>
            <person name="Chen C."/>
        </authorList>
    </citation>
    <scope>NUCLEOTIDE SEQUENCE [LARGE SCALE GENOMIC DNA]</scope>
    <source>
        <strain evidence="1 2">HB172198</strain>
    </source>
</reference>
<sequence>MEPEDYEQDFREGVLGRINPETGGLEFYYPDPNAPTPQEPVYQPPLSDQVKVLQEKIQQTDIENKLALMELYQLITGE</sequence>
<evidence type="ECO:0000313" key="1">
    <source>
        <dbReference type="EMBL" id="QCT03278.1"/>
    </source>
</evidence>
<accession>A0A4P8XLD2</accession>
<keyword evidence="2" id="KW-1185">Reference proteome</keyword>
<protein>
    <submittedName>
        <fullName evidence="1">Uncharacterized protein</fullName>
    </submittedName>
</protein>
<dbReference type="Proteomes" id="UP000300879">
    <property type="component" value="Chromosome"/>
</dbReference>